<reference evidence="3" key="2">
    <citation type="journal article" date="2021" name="PeerJ">
        <title>Extensive microbial diversity within the chicken gut microbiome revealed by metagenomics and culture.</title>
        <authorList>
            <person name="Gilroy R."/>
            <person name="Ravi A."/>
            <person name="Getino M."/>
            <person name="Pursley I."/>
            <person name="Horton D.L."/>
            <person name="Alikhan N.F."/>
            <person name="Baker D."/>
            <person name="Gharbi K."/>
            <person name="Hall N."/>
            <person name="Watson M."/>
            <person name="Adriaenssens E.M."/>
            <person name="Foster-Nyarko E."/>
            <person name="Jarju S."/>
            <person name="Secka A."/>
            <person name="Antonio M."/>
            <person name="Oren A."/>
            <person name="Chaudhuri R.R."/>
            <person name="La Ragione R."/>
            <person name="Hildebrand F."/>
            <person name="Pallen M.J."/>
        </authorList>
    </citation>
    <scope>NUCLEOTIDE SEQUENCE</scope>
    <source>
        <strain evidence="3">6019</strain>
    </source>
</reference>
<feature type="signal peptide" evidence="2">
    <location>
        <begin position="1"/>
        <end position="19"/>
    </location>
</feature>
<evidence type="ECO:0000313" key="3">
    <source>
        <dbReference type="EMBL" id="HJE19174.1"/>
    </source>
</evidence>
<proteinExistence type="predicted"/>
<evidence type="ECO:0000256" key="1">
    <source>
        <dbReference type="SAM" id="MobiDB-lite"/>
    </source>
</evidence>
<reference evidence="3" key="3">
    <citation type="submission" date="2021-09" db="EMBL/GenBank/DDBJ databases">
        <authorList>
            <person name="Gilroy R."/>
        </authorList>
    </citation>
    <scope>NUCLEOTIDE SEQUENCE</scope>
    <source>
        <strain evidence="3">6019</strain>
    </source>
</reference>
<reference evidence="4 5" key="1">
    <citation type="submission" date="2016-10" db="EMBL/GenBank/DDBJ databases">
        <authorList>
            <person name="Varghese N."/>
            <person name="Submissions S."/>
        </authorList>
    </citation>
    <scope>NUCLEOTIDE SEQUENCE [LARGE SCALE GENOMIC DNA]</scope>
    <source>
        <strain evidence="4 5">IBRC-M10081</strain>
    </source>
</reference>
<organism evidence="4 5">
    <name type="scientific">Aliicoccus persicus</name>
    <dbReference type="NCBI Taxonomy" id="930138"/>
    <lineage>
        <taxon>Bacteria</taxon>
        <taxon>Bacillati</taxon>
        <taxon>Bacillota</taxon>
        <taxon>Bacilli</taxon>
        <taxon>Bacillales</taxon>
        <taxon>Staphylococcaceae</taxon>
        <taxon>Aliicoccus</taxon>
    </lineage>
</organism>
<name>A0A662Z987_9STAP</name>
<gene>
    <name evidence="3" type="ORF">K8V35_02310</name>
    <name evidence="4" type="ORF">SAMN05192557_2058</name>
</gene>
<dbReference type="EMBL" id="FOIT01000008">
    <property type="protein sequence ID" value="SEW19038.1"/>
    <property type="molecule type" value="Genomic_DNA"/>
</dbReference>
<dbReference type="PROSITE" id="PS51257">
    <property type="entry name" value="PROKAR_LIPOPROTEIN"/>
    <property type="match status" value="1"/>
</dbReference>
<sequence>MKLSKWMLALGLTSVFALAACTDDSEVDDNLEPDESVEEVEDLEPADEQ</sequence>
<dbReference type="AlphaFoldDB" id="A0A662Z987"/>
<protein>
    <recommendedName>
        <fullName evidence="6">Secreted protein</fullName>
    </recommendedName>
</protein>
<dbReference type="EMBL" id="DYYI01000021">
    <property type="protein sequence ID" value="HJE19174.1"/>
    <property type="molecule type" value="Genomic_DNA"/>
</dbReference>
<dbReference type="Proteomes" id="UP000763505">
    <property type="component" value="Unassembled WGS sequence"/>
</dbReference>
<keyword evidence="5" id="KW-1185">Reference proteome</keyword>
<evidence type="ECO:0000313" key="4">
    <source>
        <dbReference type="EMBL" id="SEW19038.1"/>
    </source>
</evidence>
<evidence type="ECO:0008006" key="6">
    <source>
        <dbReference type="Google" id="ProtNLM"/>
    </source>
</evidence>
<evidence type="ECO:0000256" key="2">
    <source>
        <dbReference type="SAM" id="SignalP"/>
    </source>
</evidence>
<evidence type="ECO:0000313" key="5">
    <source>
        <dbReference type="Proteomes" id="UP000243605"/>
    </source>
</evidence>
<dbReference type="RefSeq" id="WP_180366291.1">
    <property type="nucleotide sequence ID" value="NZ_FOIT01000008.1"/>
</dbReference>
<keyword evidence="2" id="KW-0732">Signal</keyword>
<feature type="chain" id="PRO_5024819794" description="Secreted protein" evidence="2">
    <location>
        <begin position="20"/>
        <end position="49"/>
    </location>
</feature>
<accession>A0A662Z987</accession>
<feature type="region of interest" description="Disordered" evidence="1">
    <location>
        <begin position="26"/>
        <end position="49"/>
    </location>
</feature>
<dbReference type="Proteomes" id="UP000243605">
    <property type="component" value="Unassembled WGS sequence"/>
</dbReference>